<feature type="compositionally biased region" description="Basic and acidic residues" evidence="3">
    <location>
        <begin position="335"/>
        <end position="349"/>
    </location>
</feature>
<reference evidence="5" key="1">
    <citation type="submission" date="2021-02" db="EMBL/GenBank/DDBJ databases">
        <authorList>
            <person name="Bekaert M."/>
        </authorList>
    </citation>
    <scope>NUCLEOTIDE SEQUENCE</scope>
    <source>
        <strain evidence="5">IoA-00</strain>
    </source>
</reference>
<dbReference type="EMBL" id="HG994584">
    <property type="protein sequence ID" value="CAF2938132.1"/>
    <property type="molecule type" value="Genomic_DNA"/>
</dbReference>
<feature type="compositionally biased region" description="Basic and acidic residues" evidence="3">
    <location>
        <begin position="382"/>
        <end position="393"/>
    </location>
</feature>
<feature type="region of interest" description="Disordered" evidence="3">
    <location>
        <begin position="248"/>
        <end position="455"/>
    </location>
</feature>
<comment type="subcellular location">
    <subcellularLocation>
        <location evidence="1">Nucleus</location>
    </subcellularLocation>
</comment>
<dbReference type="AlphaFoldDB" id="A0A7R8H8G7"/>
<gene>
    <name evidence="5" type="ORF">LSAA_9945</name>
</gene>
<dbReference type="GO" id="GO:0005634">
    <property type="term" value="C:nucleus"/>
    <property type="evidence" value="ECO:0007669"/>
    <property type="project" value="UniProtKB-SubCell"/>
</dbReference>
<dbReference type="Proteomes" id="UP000675881">
    <property type="component" value="Chromosome 5"/>
</dbReference>
<keyword evidence="6" id="KW-1185">Reference proteome</keyword>
<feature type="compositionally biased region" description="Basic and acidic residues" evidence="3">
    <location>
        <begin position="402"/>
        <end position="414"/>
    </location>
</feature>
<proteinExistence type="predicted"/>
<organism evidence="5 6">
    <name type="scientific">Lepeophtheirus salmonis</name>
    <name type="common">Salmon louse</name>
    <name type="synonym">Caligus salmonis</name>
    <dbReference type="NCBI Taxonomy" id="72036"/>
    <lineage>
        <taxon>Eukaryota</taxon>
        <taxon>Metazoa</taxon>
        <taxon>Ecdysozoa</taxon>
        <taxon>Arthropoda</taxon>
        <taxon>Crustacea</taxon>
        <taxon>Multicrustacea</taxon>
        <taxon>Hexanauplia</taxon>
        <taxon>Copepoda</taxon>
        <taxon>Siphonostomatoida</taxon>
        <taxon>Caligidae</taxon>
        <taxon>Lepeophtheirus</taxon>
    </lineage>
</organism>
<evidence type="ECO:0000313" key="5">
    <source>
        <dbReference type="EMBL" id="CAF2938132.1"/>
    </source>
</evidence>
<protein>
    <submittedName>
        <fullName evidence="5">(salmon louse) hypothetical protein</fullName>
    </submittedName>
</protein>
<feature type="domain" description="C3HC-type" evidence="4">
    <location>
        <begin position="46"/>
        <end position="116"/>
    </location>
</feature>
<evidence type="ECO:0000256" key="2">
    <source>
        <dbReference type="ARBA" id="ARBA00023242"/>
    </source>
</evidence>
<dbReference type="Pfam" id="PF07967">
    <property type="entry name" value="zf-C3HC"/>
    <property type="match status" value="1"/>
</dbReference>
<sequence>MGLPSEISRALDNFTPLKRKALSVSASDDSNGKPSFYPGIWNSFHPLSPLYAASWGWVCMGSDTKETLKCVSCTAADILKNRISTSIEKGGGHEKFCPWLAANCPDIFQEIYLASQLLQPFTVLKEQFTKQWIVPFTEMFALEKVPYIPLLYRPQHSPKIYEIIKDKFPSLAYPEQRHVRGNALYGASLPQMTKFHSRKKKMTKKNLKEKRAEKNKDQLLITFNDNILPKGGGKRNIQDTGEVICKRSLTTHDTENQMEESNKSNDELNEEKEGENLDSDGVYEDEETKEDDIVNEEEEMQEEEDRDDESHDSTSISSDSDIIEIISSSEDEVLREDSDSEKPFLHLEEESSNSSRDSEINDEHEVSIEDSPSRPNSSCKGEVVEQRGDKDENFIESQSPSDPKKIEDSSDIKSDQNAPIESPNTLCEKENKSVKLSKEINSEGVTSKEEEKNLQ</sequence>
<keyword evidence="2" id="KW-0539">Nucleus</keyword>
<feature type="compositionally biased region" description="Basic and acidic residues" evidence="3">
    <location>
        <begin position="356"/>
        <end position="367"/>
    </location>
</feature>
<feature type="compositionally biased region" description="Low complexity" evidence="3">
    <location>
        <begin position="313"/>
        <end position="328"/>
    </location>
</feature>
<evidence type="ECO:0000259" key="4">
    <source>
        <dbReference type="Pfam" id="PF07967"/>
    </source>
</evidence>
<dbReference type="GO" id="GO:0008270">
    <property type="term" value="F:zinc ion binding"/>
    <property type="evidence" value="ECO:0007669"/>
    <property type="project" value="InterPro"/>
</dbReference>
<feature type="compositionally biased region" description="Basic and acidic residues" evidence="3">
    <location>
        <begin position="427"/>
        <end position="455"/>
    </location>
</feature>
<feature type="compositionally biased region" description="Basic and acidic residues" evidence="3">
    <location>
        <begin position="250"/>
        <end position="266"/>
    </location>
</feature>
<evidence type="ECO:0000256" key="3">
    <source>
        <dbReference type="SAM" id="MobiDB-lite"/>
    </source>
</evidence>
<feature type="compositionally biased region" description="Acidic residues" evidence="3">
    <location>
        <begin position="267"/>
        <end position="307"/>
    </location>
</feature>
<dbReference type="OrthoDB" id="614844at2759"/>
<name>A0A7R8H8G7_LEPSM</name>
<dbReference type="InterPro" id="IPR012935">
    <property type="entry name" value="NuBaID_N"/>
</dbReference>
<accession>A0A7R8H8G7</accession>
<feature type="compositionally biased region" description="Polar residues" evidence="3">
    <location>
        <begin position="415"/>
        <end position="425"/>
    </location>
</feature>
<evidence type="ECO:0000313" key="6">
    <source>
        <dbReference type="Proteomes" id="UP000675881"/>
    </source>
</evidence>
<evidence type="ECO:0000256" key="1">
    <source>
        <dbReference type="ARBA" id="ARBA00004123"/>
    </source>
</evidence>